<sequence>MARLVTCHCHVSTFSREIFPPKTAKPVFPPFFTRRGTKANLASLFQPLKQRRRNSEDCKKRCRDGMKARCFTAIRRSSLRTLRGERRRRPHGAGHSVQIKFKEFIRNFEKEKNVFPYRESLIENPKFLLVHLEGPPLLRCRPPLSPPLLPRRLPSFEIRVKRFYVFEMAAAEVLASLKMKVDMEEPKTEEVQILLTSKEDSMSMRSLGAQYISKLVRISGITIAASRVKAKATYVHLSCKNCKSTIDVPCRPGLGGAIVPRSCGHLPQVGEEACPIDPWIVVPDKSQYVDQQTLKLQENPEDVPTGELPRNLLLSVDRHLVQTIVPGTRLTIMGIYSIFQAANSSASHKGAVAVRQPYIRVVGLEETNEASSRGPSAFKPEEVRSEIMLNTSSKLYHHLYSAVPIH</sequence>
<proteinExistence type="predicted"/>
<name>A0ACC1ASN6_9ROSI</name>
<reference evidence="2" key="1">
    <citation type="journal article" date="2023" name="G3 (Bethesda)">
        <title>Genome assembly and association tests identify interacting loci associated with vigor, precocity, and sex in interspecific pistachio rootstocks.</title>
        <authorList>
            <person name="Palmer W."/>
            <person name="Jacygrad E."/>
            <person name="Sagayaradj S."/>
            <person name="Cavanaugh K."/>
            <person name="Han R."/>
            <person name="Bertier L."/>
            <person name="Beede B."/>
            <person name="Kafkas S."/>
            <person name="Golino D."/>
            <person name="Preece J."/>
            <person name="Michelmore R."/>
        </authorList>
    </citation>
    <scope>NUCLEOTIDE SEQUENCE [LARGE SCALE GENOMIC DNA]</scope>
</reference>
<accession>A0ACC1ASN6</accession>
<gene>
    <name evidence="1" type="ORF">Patl1_14810</name>
</gene>
<organism evidence="1 2">
    <name type="scientific">Pistacia atlantica</name>
    <dbReference type="NCBI Taxonomy" id="434234"/>
    <lineage>
        <taxon>Eukaryota</taxon>
        <taxon>Viridiplantae</taxon>
        <taxon>Streptophyta</taxon>
        <taxon>Embryophyta</taxon>
        <taxon>Tracheophyta</taxon>
        <taxon>Spermatophyta</taxon>
        <taxon>Magnoliopsida</taxon>
        <taxon>eudicotyledons</taxon>
        <taxon>Gunneridae</taxon>
        <taxon>Pentapetalae</taxon>
        <taxon>rosids</taxon>
        <taxon>malvids</taxon>
        <taxon>Sapindales</taxon>
        <taxon>Anacardiaceae</taxon>
        <taxon>Pistacia</taxon>
    </lineage>
</organism>
<evidence type="ECO:0000313" key="2">
    <source>
        <dbReference type="Proteomes" id="UP001164250"/>
    </source>
</evidence>
<protein>
    <submittedName>
        <fullName evidence="1">Uncharacterized protein</fullName>
    </submittedName>
</protein>
<evidence type="ECO:0000313" key="1">
    <source>
        <dbReference type="EMBL" id="KAJ0089696.1"/>
    </source>
</evidence>
<comment type="caution">
    <text evidence="1">The sequence shown here is derived from an EMBL/GenBank/DDBJ whole genome shotgun (WGS) entry which is preliminary data.</text>
</comment>
<dbReference type="Proteomes" id="UP001164250">
    <property type="component" value="Chromosome 8"/>
</dbReference>
<dbReference type="EMBL" id="CM047904">
    <property type="protein sequence ID" value="KAJ0089696.1"/>
    <property type="molecule type" value="Genomic_DNA"/>
</dbReference>
<keyword evidence="2" id="KW-1185">Reference proteome</keyword>